<organism evidence="1">
    <name type="scientific">Arundo donax</name>
    <name type="common">Giant reed</name>
    <name type="synonym">Donax arundinaceus</name>
    <dbReference type="NCBI Taxonomy" id="35708"/>
    <lineage>
        <taxon>Eukaryota</taxon>
        <taxon>Viridiplantae</taxon>
        <taxon>Streptophyta</taxon>
        <taxon>Embryophyta</taxon>
        <taxon>Tracheophyta</taxon>
        <taxon>Spermatophyta</taxon>
        <taxon>Magnoliopsida</taxon>
        <taxon>Liliopsida</taxon>
        <taxon>Poales</taxon>
        <taxon>Poaceae</taxon>
        <taxon>PACMAD clade</taxon>
        <taxon>Arundinoideae</taxon>
        <taxon>Arundineae</taxon>
        <taxon>Arundo</taxon>
    </lineage>
</organism>
<proteinExistence type="predicted"/>
<accession>A0A0A8Z3E0</accession>
<dbReference type="AlphaFoldDB" id="A0A0A8Z3E0"/>
<evidence type="ECO:0000313" key="1">
    <source>
        <dbReference type="EMBL" id="JAD31265.1"/>
    </source>
</evidence>
<sequence length="25" mass="2958">MQQMIHKLNMSLQIANKITPDCRWG</sequence>
<reference evidence="1" key="2">
    <citation type="journal article" date="2015" name="Data Brief">
        <title>Shoot transcriptome of the giant reed, Arundo donax.</title>
        <authorList>
            <person name="Barrero R.A."/>
            <person name="Guerrero F.D."/>
            <person name="Moolhuijzen P."/>
            <person name="Goolsby J.A."/>
            <person name="Tidwell J."/>
            <person name="Bellgard S.E."/>
            <person name="Bellgard M.I."/>
        </authorList>
    </citation>
    <scope>NUCLEOTIDE SEQUENCE</scope>
    <source>
        <tissue evidence="1">Shoot tissue taken approximately 20 cm above the soil surface</tissue>
    </source>
</reference>
<protein>
    <submittedName>
        <fullName evidence="1">Uncharacterized protein</fullName>
    </submittedName>
</protein>
<name>A0A0A8Z3E0_ARUDO</name>
<dbReference type="EMBL" id="GBRH01266630">
    <property type="protein sequence ID" value="JAD31265.1"/>
    <property type="molecule type" value="Transcribed_RNA"/>
</dbReference>
<reference evidence="1" key="1">
    <citation type="submission" date="2014-09" db="EMBL/GenBank/DDBJ databases">
        <authorList>
            <person name="Magalhaes I.L.F."/>
            <person name="Oliveira U."/>
            <person name="Santos F.R."/>
            <person name="Vidigal T.H.D.A."/>
            <person name="Brescovit A.D."/>
            <person name="Santos A.J."/>
        </authorList>
    </citation>
    <scope>NUCLEOTIDE SEQUENCE</scope>
    <source>
        <tissue evidence="1">Shoot tissue taken approximately 20 cm above the soil surface</tissue>
    </source>
</reference>